<keyword evidence="3" id="KW-1185">Reference proteome</keyword>
<keyword evidence="1" id="KW-0472">Membrane</keyword>
<organism evidence="2 3">
    <name type="scientific">Brachionus plicatilis</name>
    <name type="common">Marine rotifer</name>
    <name type="synonym">Brachionus muelleri</name>
    <dbReference type="NCBI Taxonomy" id="10195"/>
    <lineage>
        <taxon>Eukaryota</taxon>
        <taxon>Metazoa</taxon>
        <taxon>Spiralia</taxon>
        <taxon>Gnathifera</taxon>
        <taxon>Rotifera</taxon>
        <taxon>Eurotatoria</taxon>
        <taxon>Monogononta</taxon>
        <taxon>Pseudotrocha</taxon>
        <taxon>Ploima</taxon>
        <taxon>Brachionidae</taxon>
        <taxon>Brachionus</taxon>
    </lineage>
</organism>
<evidence type="ECO:0000256" key="1">
    <source>
        <dbReference type="SAM" id="Phobius"/>
    </source>
</evidence>
<dbReference type="EMBL" id="REGN01005978">
    <property type="protein sequence ID" value="RNA11362.1"/>
    <property type="molecule type" value="Genomic_DNA"/>
</dbReference>
<sequence>MDWPLKKIQGEIEKNRKRLAHRLDSNEDVPPYILFSLWLYIWFWIWTSCLNKVIKKPYCFNPKPSGPKRYLRSLTGDRTILNSLC</sequence>
<comment type="caution">
    <text evidence="2">The sequence shown here is derived from an EMBL/GenBank/DDBJ whole genome shotgun (WGS) entry which is preliminary data.</text>
</comment>
<reference evidence="2 3" key="1">
    <citation type="journal article" date="2018" name="Sci. Rep.">
        <title>Genomic signatures of local adaptation to the degree of environmental predictability in rotifers.</title>
        <authorList>
            <person name="Franch-Gras L."/>
            <person name="Hahn C."/>
            <person name="Garcia-Roger E.M."/>
            <person name="Carmona M.J."/>
            <person name="Serra M."/>
            <person name="Gomez A."/>
        </authorList>
    </citation>
    <scope>NUCLEOTIDE SEQUENCE [LARGE SCALE GENOMIC DNA]</scope>
    <source>
        <strain evidence="2">HYR1</strain>
    </source>
</reference>
<feature type="transmembrane region" description="Helical" evidence="1">
    <location>
        <begin position="29"/>
        <end position="46"/>
    </location>
</feature>
<keyword evidence="1" id="KW-1133">Transmembrane helix</keyword>
<name>A0A3M7QJD2_BRAPC</name>
<proteinExistence type="predicted"/>
<gene>
    <name evidence="2" type="ORF">BpHYR1_051490</name>
</gene>
<accession>A0A3M7QJD2</accession>
<dbReference type="Proteomes" id="UP000276133">
    <property type="component" value="Unassembled WGS sequence"/>
</dbReference>
<evidence type="ECO:0000313" key="2">
    <source>
        <dbReference type="EMBL" id="RNA11362.1"/>
    </source>
</evidence>
<keyword evidence="1" id="KW-0812">Transmembrane</keyword>
<evidence type="ECO:0000313" key="3">
    <source>
        <dbReference type="Proteomes" id="UP000276133"/>
    </source>
</evidence>
<dbReference type="AlphaFoldDB" id="A0A3M7QJD2"/>
<protein>
    <submittedName>
        <fullName evidence="2">Uncharacterized protein</fullName>
    </submittedName>
</protein>